<sequence>MVAKRALARLKEMWKIIGGVMWKPDKRKLPRIVLVCCILHNIVIHLEDEVQDDMPLCRHHDSGYQDQTCEFADDTA</sequence>
<feature type="non-terminal residue" evidence="4">
    <location>
        <position position="76"/>
    </location>
</feature>
<keyword evidence="5" id="KW-1185">Reference proteome</keyword>
<dbReference type="AlphaFoldDB" id="A0A392S2B0"/>
<dbReference type="GO" id="GO:0046872">
    <property type="term" value="F:metal ion binding"/>
    <property type="evidence" value="ECO:0007669"/>
    <property type="project" value="UniProtKB-KW"/>
</dbReference>
<organism evidence="4 5">
    <name type="scientific">Trifolium medium</name>
    <dbReference type="NCBI Taxonomy" id="97028"/>
    <lineage>
        <taxon>Eukaryota</taxon>
        <taxon>Viridiplantae</taxon>
        <taxon>Streptophyta</taxon>
        <taxon>Embryophyta</taxon>
        <taxon>Tracheophyta</taxon>
        <taxon>Spermatophyta</taxon>
        <taxon>Magnoliopsida</taxon>
        <taxon>eudicotyledons</taxon>
        <taxon>Gunneridae</taxon>
        <taxon>Pentapetalae</taxon>
        <taxon>rosids</taxon>
        <taxon>fabids</taxon>
        <taxon>Fabales</taxon>
        <taxon>Fabaceae</taxon>
        <taxon>Papilionoideae</taxon>
        <taxon>50 kb inversion clade</taxon>
        <taxon>NPAAA clade</taxon>
        <taxon>Hologalegina</taxon>
        <taxon>IRL clade</taxon>
        <taxon>Trifolieae</taxon>
        <taxon>Trifolium</taxon>
    </lineage>
</organism>
<dbReference type="Pfam" id="PF13359">
    <property type="entry name" value="DDE_Tnp_4"/>
    <property type="match status" value="1"/>
</dbReference>
<evidence type="ECO:0000256" key="1">
    <source>
        <dbReference type="ARBA" id="ARBA00001968"/>
    </source>
</evidence>
<evidence type="ECO:0000313" key="4">
    <source>
        <dbReference type="EMBL" id="MCI43031.1"/>
    </source>
</evidence>
<comment type="cofactor">
    <cofactor evidence="1">
        <name>a divalent metal cation</name>
        <dbReference type="ChEBI" id="CHEBI:60240"/>
    </cofactor>
</comment>
<evidence type="ECO:0000313" key="5">
    <source>
        <dbReference type="Proteomes" id="UP000265520"/>
    </source>
</evidence>
<evidence type="ECO:0000256" key="2">
    <source>
        <dbReference type="ARBA" id="ARBA00022723"/>
    </source>
</evidence>
<name>A0A392S2B0_9FABA</name>
<accession>A0A392S2B0</accession>
<keyword evidence="2" id="KW-0479">Metal-binding</keyword>
<reference evidence="4 5" key="1">
    <citation type="journal article" date="2018" name="Front. Plant Sci.">
        <title>Red Clover (Trifolium pratense) and Zigzag Clover (T. medium) - A Picture of Genomic Similarities and Differences.</title>
        <authorList>
            <person name="Dluhosova J."/>
            <person name="Istvanek J."/>
            <person name="Nedelnik J."/>
            <person name="Repkova J."/>
        </authorList>
    </citation>
    <scope>NUCLEOTIDE SEQUENCE [LARGE SCALE GENOMIC DNA]</scope>
    <source>
        <strain evidence="5">cv. 10/8</strain>
        <tissue evidence="4">Leaf</tissue>
    </source>
</reference>
<evidence type="ECO:0000259" key="3">
    <source>
        <dbReference type="Pfam" id="PF13359"/>
    </source>
</evidence>
<feature type="domain" description="DDE Tnp4" evidence="3">
    <location>
        <begin position="2"/>
        <end position="41"/>
    </location>
</feature>
<proteinExistence type="predicted"/>
<comment type="caution">
    <text evidence="4">The sequence shown here is derived from an EMBL/GenBank/DDBJ whole genome shotgun (WGS) entry which is preliminary data.</text>
</comment>
<dbReference type="EMBL" id="LXQA010312217">
    <property type="protein sequence ID" value="MCI43031.1"/>
    <property type="molecule type" value="Genomic_DNA"/>
</dbReference>
<dbReference type="Proteomes" id="UP000265520">
    <property type="component" value="Unassembled WGS sequence"/>
</dbReference>
<dbReference type="InterPro" id="IPR027806">
    <property type="entry name" value="HARBI1_dom"/>
</dbReference>
<protein>
    <submittedName>
        <fullName evidence="4">Putative nuclease HARBI1</fullName>
    </submittedName>
</protein>